<dbReference type="InterPro" id="IPR036097">
    <property type="entry name" value="HisK_dim/P_sf"/>
</dbReference>
<keyword evidence="12" id="KW-0378">Hydrolase</keyword>
<dbReference type="PRINTS" id="PR00344">
    <property type="entry name" value="BCTRLSENSOR"/>
</dbReference>
<evidence type="ECO:0000256" key="18">
    <source>
        <dbReference type="ARBA" id="ARBA00023136"/>
    </source>
</evidence>
<dbReference type="InterPro" id="IPR038429">
    <property type="entry name" value="PhoQ_Sensor_sf"/>
</dbReference>
<evidence type="ECO:0000256" key="2">
    <source>
        <dbReference type="ARBA" id="ARBA00004651"/>
    </source>
</evidence>
<evidence type="ECO:0000256" key="6">
    <source>
        <dbReference type="ARBA" id="ARBA00022553"/>
    </source>
</evidence>
<evidence type="ECO:0000256" key="20">
    <source>
        <dbReference type="SAM" id="Phobius"/>
    </source>
</evidence>
<evidence type="ECO:0000256" key="19">
    <source>
        <dbReference type="ARBA" id="ARBA00032477"/>
    </source>
</evidence>
<keyword evidence="18 20" id="KW-0472">Membrane</keyword>
<dbReference type="EMBL" id="WUBS01000002">
    <property type="protein sequence ID" value="NDL61893.1"/>
    <property type="molecule type" value="Genomic_DNA"/>
</dbReference>
<keyword evidence="13" id="KW-0067">ATP-binding</keyword>
<dbReference type="InterPro" id="IPR003594">
    <property type="entry name" value="HATPase_dom"/>
</dbReference>
<keyword evidence="9" id="KW-0479">Metal-binding</keyword>
<keyword evidence="5" id="KW-0997">Cell inner membrane</keyword>
<gene>
    <name evidence="23" type="primary">phoQ</name>
    <name evidence="23" type="ORF">GRH90_03835</name>
</gene>
<dbReference type="Pfam" id="PF02518">
    <property type="entry name" value="HATPase_c"/>
    <property type="match status" value="1"/>
</dbReference>
<comment type="subcellular location">
    <subcellularLocation>
        <location evidence="2">Cell membrane</location>
        <topology evidence="2">Multi-pass membrane protein</topology>
    </subcellularLocation>
</comment>
<keyword evidence="14" id="KW-0460">Magnesium</keyword>
<dbReference type="InterPro" id="IPR005467">
    <property type="entry name" value="His_kinase_dom"/>
</dbReference>
<evidence type="ECO:0000256" key="15">
    <source>
        <dbReference type="ARBA" id="ARBA00022912"/>
    </source>
</evidence>
<evidence type="ECO:0000256" key="11">
    <source>
        <dbReference type="ARBA" id="ARBA00022777"/>
    </source>
</evidence>
<keyword evidence="11 23" id="KW-0418">Kinase</keyword>
<keyword evidence="24" id="KW-1185">Reference proteome</keyword>
<evidence type="ECO:0000259" key="22">
    <source>
        <dbReference type="PROSITE" id="PS50885"/>
    </source>
</evidence>
<dbReference type="Gene3D" id="1.10.287.130">
    <property type="match status" value="1"/>
</dbReference>
<dbReference type="GO" id="GO:0004721">
    <property type="term" value="F:phosphoprotein phosphatase activity"/>
    <property type="evidence" value="ECO:0007669"/>
    <property type="project" value="UniProtKB-KW"/>
</dbReference>
<evidence type="ECO:0000313" key="24">
    <source>
        <dbReference type="Proteomes" id="UP000461443"/>
    </source>
</evidence>
<comment type="catalytic activity">
    <reaction evidence="1">
        <text>ATP + protein L-histidine = ADP + protein N-phospho-L-histidine.</text>
        <dbReference type="EC" id="2.7.13.3"/>
    </reaction>
</comment>
<evidence type="ECO:0000256" key="14">
    <source>
        <dbReference type="ARBA" id="ARBA00022842"/>
    </source>
</evidence>
<dbReference type="InterPro" id="IPR004358">
    <property type="entry name" value="Sig_transdc_His_kin-like_C"/>
</dbReference>
<evidence type="ECO:0000256" key="4">
    <source>
        <dbReference type="ARBA" id="ARBA00022475"/>
    </source>
</evidence>
<dbReference type="RefSeq" id="WP_162364563.1">
    <property type="nucleotide sequence ID" value="NZ_WUBS01000002.1"/>
</dbReference>
<dbReference type="FunFam" id="1.10.287.130:FF:000013">
    <property type="entry name" value="Sensor histidine kinase PhoQ"/>
    <property type="match status" value="1"/>
</dbReference>
<dbReference type="InterPro" id="IPR003660">
    <property type="entry name" value="HAMP_dom"/>
</dbReference>
<keyword evidence="6" id="KW-0597">Phosphoprotein</keyword>
<evidence type="ECO:0000256" key="12">
    <source>
        <dbReference type="ARBA" id="ARBA00022801"/>
    </source>
</evidence>
<keyword evidence="4" id="KW-1003">Cell membrane</keyword>
<keyword evidence="17" id="KW-0902">Two-component regulatory system</keyword>
<dbReference type="CDD" id="cd00082">
    <property type="entry name" value="HisKA"/>
    <property type="match status" value="1"/>
</dbReference>
<evidence type="ECO:0000256" key="10">
    <source>
        <dbReference type="ARBA" id="ARBA00022741"/>
    </source>
</evidence>
<dbReference type="GO" id="GO:0005524">
    <property type="term" value="F:ATP binding"/>
    <property type="evidence" value="ECO:0007669"/>
    <property type="project" value="UniProtKB-KW"/>
</dbReference>
<reference evidence="23 24" key="1">
    <citation type="submission" date="2019-12" db="EMBL/GenBank/DDBJ databases">
        <authorList>
            <person name="Lee S.D."/>
        </authorList>
    </citation>
    <scope>NUCLEOTIDE SEQUENCE [LARGE SCALE GENOMIC DNA]</scope>
    <source>
        <strain evidence="23 24">SAP-6</strain>
    </source>
</reference>
<sequence length="492" mass="55836">MAHFPYPHKKPFSLRVRFLLATACVVLALSLCYGMVAVIGYSVSFDKTSFRLLRGESNLFFSLAQWKDNRLTIAVPPNIDINFAALVLIYDDKGQILWRQRYVPALETRLKPEWLAKTGYFELDTDTRTSSAVLGDNPTAQDKLKDFDSSDSNALTHSVAVNRYPATGRLPPLTIVVVDTIPHELQRTDLVWEWFSYVLLANLLLVVPLLWLAAHWSLRPIKDLVRQVRELEGGERDLLDENPPRELGILVRNLNILLNNERQRYQKYRSTLSDLTHSLKTPLAVLQTTLRSLRTGRETNIELVEPIMLEQISRISQQIGYYLHRASVHSDYNVLSRELHSVPALLDSLCSALNKVYKRKGVSISVNVTPELTFIGDQNDFMEVMGNILDNACKYCLEFVEVSARASVKELHLLVEDDGPGIPASERTLIFKRGQRADTLRPGQGLGLSLAAEILEQYEGDIIVGESESENGERRTLVEVIFKRQQDYQDDD</sequence>
<dbReference type="EC" id="2.7.13.3" evidence="3"/>
<dbReference type="PANTHER" id="PTHR45436:SF4">
    <property type="entry name" value="SENSOR PROTEIN PHOQ"/>
    <property type="match status" value="1"/>
</dbReference>
<keyword evidence="16 20" id="KW-1133">Transmembrane helix</keyword>
<comment type="caution">
    <text evidence="23">The sequence shown here is derived from an EMBL/GenBank/DDBJ whole genome shotgun (WGS) entry which is preliminary data.</text>
</comment>
<dbReference type="Gene3D" id="3.30.450.140">
    <property type="match status" value="1"/>
</dbReference>
<reference evidence="23 24" key="2">
    <citation type="submission" date="2020-02" db="EMBL/GenBank/DDBJ databases">
        <title>The new genus of Enterobacteriales.</title>
        <authorList>
            <person name="Kim I.S."/>
        </authorList>
    </citation>
    <scope>NUCLEOTIDE SEQUENCE [LARGE SCALE GENOMIC DNA]</scope>
    <source>
        <strain evidence="23 24">SAP-6</strain>
    </source>
</reference>
<dbReference type="GO" id="GO:0005886">
    <property type="term" value="C:plasma membrane"/>
    <property type="evidence" value="ECO:0007669"/>
    <property type="project" value="UniProtKB-SubCell"/>
</dbReference>
<dbReference type="GO" id="GO:0046872">
    <property type="term" value="F:metal ion binding"/>
    <property type="evidence" value="ECO:0007669"/>
    <property type="project" value="UniProtKB-KW"/>
</dbReference>
<evidence type="ECO:0000256" key="5">
    <source>
        <dbReference type="ARBA" id="ARBA00022519"/>
    </source>
</evidence>
<dbReference type="Gene3D" id="3.30.565.10">
    <property type="entry name" value="Histidine kinase-like ATPase, C-terminal domain"/>
    <property type="match status" value="1"/>
</dbReference>
<proteinExistence type="predicted"/>
<evidence type="ECO:0000256" key="9">
    <source>
        <dbReference type="ARBA" id="ARBA00022723"/>
    </source>
</evidence>
<dbReference type="PROSITE" id="PS50109">
    <property type="entry name" value="HIS_KIN"/>
    <property type="match status" value="1"/>
</dbReference>
<dbReference type="SUPFAM" id="SSF55874">
    <property type="entry name" value="ATPase domain of HSP90 chaperone/DNA topoisomerase II/histidine kinase"/>
    <property type="match status" value="1"/>
</dbReference>
<evidence type="ECO:0000256" key="13">
    <source>
        <dbReference type="ARBA" id="ARBA00022840"/>
    </source>
</evidence>
<dbReference type="PANTHER" id="PTHR45436">
    <property type="entry name" value="SENSOR HISTIDINE KINASE YKOH"/>
    <property type="match status" value="1"/>
</dbReference>
<dbReference type="NCBIfam" id="NF008077">
    <property type="entry name" value="PRK10815.1"/>
    <property type="match status" value="1"/>
</dbReference>
<dbReference type="AlphaFoldDB" id="A0A845SAR1"/>
<evidence type="ECO:0000256" key="1">
    <source>
        <dbReference type="ARBA" id="ARBA00000085"/>
    </source>
</evidence>
<dbReference type="Pfam" id="PF08918">
    <property type="entry name" value="PhoQ_Sensor"/>
    <property type="match status" value="1"/>
</dbReference>
<evidence type="ECO:0000259" key="21">
    <source>
        <dbReference type="PROSITE" id="PS50109"/>
    </source>
</evidence>
<organism evidence="23 24">
    <name type="scientific">Acerihabitans arboris</name>
    <dbReference type="NCBI Taxonomy" id="2691583"/>
    <lineage>
        <taxon>Bacteria</taxon>
        <taxon>Pseudomonadati</taxon>
        <taxon>Pseudomonadota</taxon>
        <taxon>Gammaproteobacteria</taxon>
        <taxon>Enterobacterales</taxon>
        <taxon>Pectobacteriaceae</taxon>
        <taxon>Acerihabitans</taxon>
    </lineage>
</organism>
<evidence type="ECO:0000256" key="7">
    <source>
        <dbReference type="ARBA" id="ARBA00022679"/>
    </source>
</evidence>
<dbReference type="InterPro" id="IPR050428">
    <property type="entry name" value="TCS_sensor_his_kinase"/>
</dbReference>
<dbReference type="InterPro" id="IPR015014">
    <property type="entry name" value="PhoQ_Sensor"/>
</dbReference>
<evidence type="ECO:0000313" key="23">
    <source>
        <dbReference type="EMBL" id="NDL61893.1"/>
    </source>
</evidence>
<evidence type="ECO:0000256" key="3">
    <source>
        <dbReference type="ARBA" id="ARBA00012438"/>
    </source>
</evidence>
<dbReference type="InterPro" id="IPR036890">
    <property type="entry name" value="HATPase_C_sf"/>
</dbReference>
<dbReference type="GO" id="GO:0000155">
    <property type="term" value="F:phosphorelay sensor kinase activity"/>
    <property type="evidence" value="ECO:0007669"/>
    <property type="project" value="InterPro"/>
</dbReference>
<evidence type="ECO:0000256" key="8">
    <source>
        <dbReference type="ARBA" id="ARBA00022692"/>
    </source>
</evidence>
<keyword evidence="15" id="KW-0904">Protein phosphatase</keyword>
<dbReference type="Pfam" id="PF00672">
    <property type="entry name" value="HAMP"/>
    <property type="match status" value="1"/>
</dbReference>
<dbReference type="Proteomes" id="UP000461443">
    <property type="component" value="Unassembled WGS sequence"/>
</dbReference>
<dbReference type="InterPro" id="IPR058619">
    <property type="entry name" value="PhoQ/CarS-like_HATPase"/>
</dbReference>
<feature type="transmembrane region" description="Helical" evidence="20">
    <location>
        <begin position="194"/>
        <end position="214"/>
    </location>
</feature>
<dbReference type="CDD" id="cd16954">
    <property type="entry name" value="HATPase_PhoQ-like"/>
    <property type="match status" value="1"/>
</dbReference>
<dbReference type="PROSITE" id="PS50885">
    <property type="entry name" value="HAMP"/>
    <property type="match status" value="1"/>
</dbReference>
<dbReference type="SUPFAM" id="SSF47384">
    <property type="entry name" value="Homodimeric domain of signal transducing histidine kinase"/>
    <property type="match status" value="1"/>
</dbReference>
<accession>A0A845SAR1</accession>
<dbReference type="SMART" id="SM00387">
    <property type="entry name" value="HATPase_c"/>
    <property type="match status" value="1"/>
</dbReference>
<evidence type="ECO:0000256" key="17">
    <source>
        <dbReference type="ARBA" id="ARBA00023012"/>
    </source>
</evidence>
<keyword evidence="10" id="KW-0547">Nucleotide-binding</keyword>
<evidence type="ECO:0000256" key="16">
    <source>
        <dbReference type="ARBA" id="ARBA00022989"/>
    </source>
</evidence>
<dbReference type="InterPro" id="IPR058618">
    <property type="entry name" value="PhoQ"/>
</dbReference>
<keyword evidence="7 23" id="KW-0808">Transferase</keyword>
<keyword evidence="8 20" id="KW-0812">Transmembrane</keyword>
<dbReference type="InterPro" id="IPR003661">
    <property type="entry name" value="HisK_dim/P_dom"/>
</dbReference>
<feature type="domain" description="HAMP" evidence="22">
    <location>
        <begin position="215"/>
        <end position="266"/>
    </location>
</feature>
<feature type="domain" description="Histidine kinase" evidence="21">
    <location>
        <begin position="274"/>
        <end position="486"/>
    </location>
</feature>
<name>A0A845SAR1_9GAMM</name>
<protein>
    <recommendedName>
        <fullName evidence="3">histidine kinase</fullName>
        <ecNumber evidence="3">2.7.13.3</ecNumber>
    </recommendedName>
    <alternativeName>
        <fullName evidence="19">Sensor histidine protein kinase/phosphatase PhoQ</fullName>
    </alternativeName>
</protein>